<dbReference type="Proteomes" id="UP001162480">
    <property type="component" value="Chromosome 1"/>
</dbReference>
<reference evidence="1" key="1">
    <citation type="submission" date="2023-08" db="EMBL/GenBank/DDBJ databases">
        <authorList>
            <person name="Alioto T."/>
            <person name="Alioto T."/>
            <person name="Gomez Garrido J."/>
        </authorList>
    </citation>
    <scope>NUCLEOTIDE SEQUENCE</scope>
</reference>
<protein>
    <submittedName>
        <fullName evidence="1">Uncharacterized protein</fullName>
    </submittedName>
</protein>
<proteinExistence type="predicted"/>
<keyword evidence="2" id="KW-1185">Reference proteome</keyword>
<evidence type="ECO:0000313" key="2">
    <source>
        <dbReference type="Proteomes" id="UP001162480"/>
    </source>
</evidence>
<evidence type="ECO:0000313" key="1">
    <source>
        <dbReference type="EMBL" id="CAI9714976.1"/>
    </source>
</evidence>
<organism evidence="1 2">
    <name type="scientific">Octopus vulgaris</name>
    <name type="common">Common octopus</name>
    <dbReference type="NCBI Taxonomy" id="6645"/>
    <lineage>
        <taxon>Eukaryota</taxon>
        <taxon>Metazoa</taxon>
        <taxon>Spiralia</taxon>
        <taxon>Lophotrochozoa</taxon>
        <taxon>Mollusca</taxon>
        <taxon>Cephalopoda</taxon>
        <taxon>Coleoidea</taxon>
        <taxon>Octopodiformes</taxon>
        <taxon>Octopoda</taxon>
        <taxon>Incirrata</taxon>
        <taxon>Octopodidae</taxon>
        <taxon>Octopus</taxon>
    </lineage>
</organism>
<gene>
    <name evidence="1" type="ORF">OCTVUL_1B023803</name>
</gene>
<sequence length="123" mass="13595">MTAHLLDTKTHTSQHVILAGSQFRGYHTSDVLAQVMVDTHYIFHLQDKVTKTPTDNGKQFLGAFMQFGREVEILPDIPETSADPNVEGVADVDLDEDPEAGDVDEVEYITIEAVLDESSCQCT</sequence>
<accession>A0AA36AF58</accession>
<dbReference type="AlphaFoldDB" id="A0AA36AF58"/>
<name>A0AA36AF58_OCTVU</name>
<dbReference type="EMBL" id="OX597814">
    <property type="protein sequence ID" value="CAI9714976.1"/>
    <property type="molecule type" value="Genomic_DNA"/>
</dbReference>